<name>A0A7W7Y5Y1_9BACT</name>
<dbReference type="Proteomes" id="UP000528322">
    <property type="component" value="Unassembled WGS sequence"/>
</dbReference>
<keyword evidence="2" id="KW-1185">Reference proteome</keyword>
<feature type="non-terminal residue" evidence="1">
    <location>
        <position position="180"/>
    </location>
</feature>
<organism evidence="1 2">
    <name type="scientific">Desulfurispira natronophila</name>
    <dbReference type="NCBI Taxonomy" id="682562"/>
    <lineage>
        <taxon>Bacteria</taxon>
        <taxon>Pseudomonadati</taxon>
        <taxon>Chrysiogenota</taxon>
        <taxon>Chrysiogenia</taxon>
        <taxon>Chrysiogenales</taxon>
        <taxon>Chrysiogenaceae</taxon>
        <taxon>Desulfurispira</taxon>
    </lineage>
</organism>
<dbReference type="EMBL" id="JACHID010000015">
    <property type="protein sequence ID" value="MBB5022700.1"/>
    <property type="molecule type" value="Genomic_DNA"/>
</dbReference>
<gene>
    <name evidence="1" type="ORF">HNR37_002043</name>
</gene>
<evidence type="ECO:0000313" key="1">
    <source>
        <dbReference type="EMBL" id="MBB5022700.1"/>
    </source>
</evidence>
<dbReference type="AlphaFoldDB" id="A0A7W7Y5Y1"/>
<proteinExistence type="predicted"/>
<sequence>MTGAKLRAIIVIMYIRRTQTRNKNNGDSYYTHRLVQTKRVGEKVKQITLLNLGRHFDVPKKDWPTLCARLEQLLSAEPMLFDVACSARVEKAAQHIAHKLTVNQKLQADADAVIEASTASAKISSPSVPADLQQVDISTLQSAFPRSVGVEHLSLWAMAQVDFSGILRDLGFNSAQRSAA</sequence>
<evidence type="ECO:0000313" key="2">
    <source>
        <dbReference type="Proteomes" id="UP000528322"/>
    </source>
</evidence>
<accession>A0A7W7Y5Y1</accession>
<comment type="caution">
    <text evidence="1">The sequence shown here is derived from an EMBL/GenBank/DDBJ whole genome shotgun (WGS) entry which is preliminary data.</text>
</comment>
<protein>
    <submittedName>
        <fullName evidence="1">Uncharacterized protein</fullName>
    </submittedName>
</protein>
<reference evidence="1 2" key="1">
    <citation type="submission" date="2020-08" db="EMBL/GenBank/DDBJ databases">
        <title>Genomic Encyclopedia of Type Strains, Phase IV (KMG-IV): sequencing the most valuable type-strain genomes for metagenomic binning, comparative biology and taxonomic classification.</title>
        <authorList>
            <person name="Goeker M."/>
        </authorList>
    </citation>
    <scope>NUCLEOTIDE SEQUENCE [LARGE SCALE GENOMIC DNA]</scope>
    <source>
        <strain evidence="1 2">DSM 22071</strain>
    </source>
</reference>